<dbReference type="GO" id="GO:0005737">
    <property type="term" value="C:cytoplasm"/>
    <property type="evidence" value="ECO:0007669"/>
    <property type="project" value="TreeGrafter"/>
</dbReference>
<dbReference type="SUPFAM" id="SSF52540">
    <property type="entry name" value="P-loop containing nucleoside triphosphate hydrolases"/>
    <property type="match status" value="1"/>
</dbReference>
<dbReference type="GO" id="GO:0046316">
    <property type="term" value="F:gluconokinase activity"/>
    <property type="evidence" value="ECO:0007669"/>
    <property type="project" value="UniProtKB-EC"/>
</dbReference>
<gene>
    <name evidence="11" type="ORF">KP509_10G012000</name>
</gene>
<protein>
    <recommendedName>
        <fullName evidence="3">gluconokinase</fullName>
        <ecNumber evidence="3">2.7.1.12</ecNumber>
    </recommendedName>
    <alternativeName>
        <fullName evidence="9">Gluconate kinase</fullName>
    </alternativeName>
</protein>
<evidence type="ECO:0000313" key="12">
    <source>
        <dbReference type="Proteomes" id="UP000825935"/>
    </source>
</evidence>
<dbReference type="PANTHER" id="PTHR43442:SF3">
    <property type="entry name" value="GLUCONOKINASE-RELATED"/>
    <property type="match status" value="1"/>
</dbReference>
<dbReference type="GO" id="GO:0005524">
    <property type="term" value="F:ATP binding"/>
    <property type="evidence" value="ECO:0007669"/>
    <property type="project" value="UniProtKB-KW"/>
</dbReference>
<evidence type="ECO:0000313" key="11">
    <source>
        <dbReference type="EMBL" id="KAH7426675.1"/>
    </source>
</evidence>
<comment type="similarity">
    <text evidence="2">Belongs to the gluconokinase GntK/GntV family.</text>
</comment>
<dbReference type="EMBL" id="CM035415">
    <property type="protein sequence ID" value="KAH7426675.1"/>
    <property type="molecule type" value="Genomic_DNA"/>
</dbReference>
<evidence type="ECO:0000256" key="6">
    <source>
        <dbReference type="ARBA" id="ARBA00022741"/>
    </source>
</evidence>
<dbReference type="InterPro" id="IPR031322">
    <property type="entry name" value="Shikimate/glucono_kinase"/>
</dbReference>
<keyword evidence="4" id="KW-0934">Plastid</keyword>
<evidence type="ECO:0000256" key="1">
    <source>
        <dbReference type="ARBA" id="ARBA00004875"/>
    </source>
</evidence>
<evidence type="ECO:0000256" key="9">
    <source>
        <dbReference type="ARBA" id="ARBA00029835"/>
    </source>
</evidence>
<dbReference type="EC" id="2.7.1.12" evidence="3"/>
<sequence length="226" mass="25143">MHLHNVDRPCGQVIIVMGVSGSGKTTIGKLLAQSLGCAFIDADDFHSDENKEKMRQGVPLTDMDRMPWLETLRDTLIGYLVSVKAVVLACSALKPSYRQILRVGDLERNFITGKEHEKCEVGCLPNGEIKQHGHYEEQCKERHPTKGPELHPSSCGVKFLLLSGPMDLFASRLKERSKEGSHFMPPSLLQSQFDTLKIGDDEDDIVYLDARLSPEAIVQQAKESLA</sequence>
<name>A0A8T2TZ27_CERRI</name>
<reference evidence="11" key="1">
    <citation type="submission" date="2021-08" db="EMBL/GenBank/DDBJ databases">
        <title>WGS assembly of Ceratopteris richardii.</title>
        <authorList>
            <person name="Marchant D.B."/>
            <person name="Chen G."/>
            <person name="Jenkins J."/>
            <person name="Shu S."/>
            <person name="Leebens-Mack J."/>
            <person name="Grimwood J."/>
            <person name="Schmutz J."/>
            <person name="Soltis P."/>
            <person name="Soltis D."/>
            <person name="Chen Z.-H."/>
        </authorList>
    </citation>
    <scope>NUCLEOTIDE SEQUENCE</scope>
    <source>
        <strain evidence="11">Whitten #5841</strain>
        <tissue evidence="11">Leaf</tissue>
    </source>
</reference>
<keyword evidence="4" id="KW-0150">Chloroplast</keyword>
<evidence type="ECO:0000256" key="4">
    <source>
        <dbReference type="ARBA" id="ARBA00022528"/>
    </source>
</evidence>
<evidence type="ECO:0000256" key="10">
    <source>
        <dbReference type="ARBA" id="ARBA00048090"/>
    </source>
</evidence>
<comment type="catalytic activity">
    <reaction evidence="10">
        <text>D-gluconate + ATP = 6-phospho-D-gluconate + ADP + H(+)</text>
        <dbReference type="Rhea" id="RHEA:19433"/>
        <dbReference type="ChEBI" id="CHEBI:15378"/>
        <dbReference type="ChEBI" id="CHEBI:18391"/>
        <dbReference type="ChEBI" id="CHEBI:30616"/>
        <dbReference type="ChEBI" id="CHEBI:58759"/>
        <dbReference type="ChEBI" id="CHEBI:456216"/>
        <dbReference type="EC" id="2.7.1.12"/>
    </reaction>
</comment>
<evidence type="ECO:0000256" key="5">
    <source>
        <dbReference type="ARBA" id="ARBA00022679"/>
    </source>
</evidence>
<keyword evidence="8" id="KW-0067">ATP-binding</keyword>
<dbReference type="PANTHER" id="PTHR43442">
    <property type="entry name" value="GLUCONOKINASE-RELATED"/>
    <property type="match status" value="1"/>
</dbReference>
<dbReference type="InterPro" id="IPR006001">
    <property type="entry name" value="Therm_gnt_kin"/>
</dbReference>
<keyword evidence="7" id="KW-0418">Kinase</keyword>
<keyword evidence="6" id="KW-0547">Nucleotide-binding</keyword>
<dbReference type="CDD" id="cd02021">
    <property type="entry name" value="GntK"/>
    <property type="match status" value="1"/>
</dbReference>
<dbReference type="OrthoDB" id="275177at2759"/>
<evidence type="ECO:0000256" key="7">
    <source>
        <dbReference type="ARBA" id="ARBA00022777"/>
    </source>
</evidence>
<dbReference type="InterPro" id="IPR027417">
    <property type="entry name" value="P-loop_NTPase"/>
</dbReference>
<dbReference type="OMA" id="YEGDDYH"/>
<dbReference type="Gene3D" id="3.40.50.300">
    <property type="entry name" value="P-loop containing nucleotide triphosphate hydrolases"/>
    <property type="match status" value="1"/>
</dbReference>
<keyword evidence="5" id="KW-0808">Transferase</keyword>
<evidence type="ECO:0000256" key="2">
    <source>
        <dbReference type="ARBA" id="ARBA00008420"/>
    </source>
</evidence>
<evidence type="ECO:0000256" key="3">
    <source>
        <dbReference type="ARBA" id="ARBA00012054"/>
    </source>
</evidence>
<dbReference type="Pfam" id="PF01202">
    <property type="entry name" value="SKI"/>
    <property type="match status" value="1"/>
</dbReference>
<proteinExistence type="inferred from homology"/>
<dbReference type="GO" id="GO:0005975">
    <property type="term" value="P:carbohydrate metabolic process"/>
    <property type="evidence" value="ECO:0007669"/>
    <property type="project" value="InterPro"/>
</dbReference>
<comment type="pathway">
    <text evidence="1">Carbohydrate acid metabolism; D-gluconate degradation.</text>
</comment>
<organism evidence="11 12">
    <name type="scientific">Ceratopteris richardii</name>
    <name type="common">Triangle waterfern</name>
    <dbReference type="NCBI Taxonomy" id="49495"/>
    <lineage>
        <taxon>Eukaryota</taxon>
        <taxon>Viridiplantae</taxon>
        <taxon>Streptophyta</taxon>
        <taxon>Embryophyta</taxon>
        <taxon>Tracheophyta</taxon>
        <taxon>Polypodiopsida</taxon>
        <taxon>Polypodiidae</taxon>
        <taxon>Polypodiales</taxon>
        <taxon>Pteridineae</taxon>
        <taxon>Pteridaceae</taxon>
        <taxon>Parkerioideae</taxon>
        <taxon>Ceratopteris</taxon>
    </lineage>
</organism>
<dbReference type="Proteomes" id="UP000825935">
    <property type="component" value="Chromosome 10"/>
</dbReference>
<accession>A0A8T2TZ27</accession>
<dbReference type="AlphaFoldDB" id="A0A8T2TZ27"/>
<comment type="caution">
    <text evidence="11">The sequence shown here is derived from an EMBL/GenBank/DDBJ whole genome shotgun (WGS) entry which is preliminary data.</text>
</comment>
<evidence type="ECO:0000256" key="8">
    <source>
        <dbReference type="ARBA" id="ARBA00022840"/>
    </source>
</evidence>
<keyword evidence="12" id="KW-1185">Reference proteome</keyword>